<comment type="caution">
    <text evidence="2">The sequence shown here is derived from an EMBL/GenBank/DDBJ whole genome shotgun (WGS) entry which is preliminary data.</text>
</comment>
<dbReference type="GO" id="GO:0016020">
    <property type="term" value="C:membrane"/>
    <property type="evidence" value="ECO:0007669"/>
    <property type="project" value="GOC"/>
</dbReference>
<dbReference type="PANTHER" id="PTHR28026">
    <property type="entry name" value="DUF962 DOMAIN PROTEIN (AFU_ORTHOLOGUE AFUA_8G05310)"/>
    <property type="match status" value="1"/>
</dbReference>
<evidence type="ECO:0000313" key="2">
    <source>
        <dbReference type="EMBL" id="KAJ3121198.1"/>
    </source>
</evidence>
<evidence type="ECO:0000313" key="3">
    <source>
        <dbReference type="Proteomes" id="UP001211907"/>
    </source>
</evidence>
<dbReference type="InterPro" id="IPR009305">
    <property type="entry name" value="Mpo1-like"/>
</dbReference>
<proteinExistence type="predicted"/>
<name>A0AAD5SZS9_9FUNG</name>
<feature type="transmembrane region" description="Helical" evidence="1">
    <location>
        <begin position="66"/>
        <end position="87"/>
    </location>
</feature>
<dbReference type="Pfam" id="PF06127">
    <property type="entry name" value="Mpo1-like"/>
    <property type="match status" value="1"/>
</dbReference>
<evidence type="ECO:0000256" key="1">
    <source>
        <dbReference type="SAM" id="Phobius"/>
    </source>
</evidence>
<keyword evidence="1" id="KW-0812">Transmembrane</keyword>
<dbReference type="Proteomes" id="UP001211907">
    <property type="component" value="Unassembled WGS sequence"/>
</dbReference>
<sequence>MAIGVGLFNFKAQYVRYAEYHSNKTNQAIHTVFVPTILWTSLVIAGVYDIRLLYSGAAAYATYYAVLHPVLGGSAAVLVGGLAYSAAKFVQNGVSWTQAVSLTPLTFAAGLHVTAWIFQFIGHGVFERRAPALLDNPVQALVLAPFFIWSHLLFELGFFKELDQELRSETEKRVAAFRAKSDAGAAAGVGAEAATAKKN</sequence>
<keyword evidence="3" id="KW-1185">Reference proteome</keyword>
<accession>A0AAD5SZS9</accession>
<organism evidence="2 3">
    <name type="scientific">Physocladia obscura</name>
    <dbReference type="NCBI Taxonomy" id="109957"/>
    <lineage>
        <taxon>Eukaryota</taxon>
        <taxon>Fungi</taxon>
        <taxon>Fungi incertae sedis</taxon>
        <taxon>Chytridiomycota</taxon>
        <taxon>Chytridiomycota incertae sedis</taxon>
        <taxon>Chytridiomycetes</taxon>
        <taxon>Chytridiales</taxon>
        <taxon>Chytriomycetaceae</taxon>
        <taxon>Physocladia</taxon>
    </lineage>
</organism>
<gene>
    <name evidence="2" type="ORF">HK100_012491</name>
</gene>
<reference evidence="2" key="1">
    <citation type="submission" date="2020-05" db="EMBL/GenBank/DDBJ databases">
        <title>Phylogenomic resolution of chytrid fungi.</title>
        <authorList>
            <person name="Stajich J.E."/>
            <person name="Amses K."/>
            <person name="Simmons R."/>
            <person name="Seto K."/>
            <person name="Myers J."/>
            <person name="Bonds A."/>
            <person name="Quandt C.A."/>
            <person name="Barry K."/>
            <person name="Liu P."/>
            <person name="Grigoriev I."/>
            <person name="Longcore J.E."/>
            <person name="James T.Y."/>
        </authorList>
    </citation>
    <scope>NUCLEOTIDE SEQUENCE</scope>
    <source>
        <strain evidence="2">JEL0513</strain>
    </source>
</reference>
<keyword evidence="1" id="KW-1133">Transmembrane helix</keyword>
<dbReference type="PANTHER" id="PTHR28026:SF9">
    <property type="entry name" value="2-HYDROXY-PALMITIC ACID DIOXYGENASE MPO1"/>
    <property type="match status" value="1"/>
</dbReference>
<dbReference type="AlphaFoldDB" id="A0AAD5SZS9"/>
<protein>
    <recommendedName>
        <fullName evidence="4">DUF962 domain-containing protein</fullName>
    </recommendedName>
</protein>
<dbReference type="GO" id="GO:0005783">
    <property type="term" value="C:endoplasmic reticulum"/>
    <property type="evidence" value="ECO:0007669"/>
    <property type="project" value="TreeGrafter"/>
</dbReference>
<feature type="transmembrane region" description="Helical" evidence="1">
    <location>
        <begin position="138"/>
        <end position="159"/>
    </location>
</feature>
<dbReference type="EMBL" id="JADGJH010000900">
    <property type="protein sequence ID" value="KAJ3121198.1"/>
    <property type="molecule type" value="Genomic_DNA"/>
</dbReference>
<keyword evidence="1" id="KW-0472">Membrane</keyword>
<dbReference type="GO" id="GO:0046521">
    <property type="term" value="P:sphingoid catabolic process"/>
    <property type="evidence" value="ECO:0007669"/>
    <property type="project" value="TreeGrafter"/>
</dbReference>
<feature type="transmembrane region" description="Helical" evidence="1">
    <location>
        <begin position="32"/>
        <end position="54"/>
    </location>
</feature>
<feature type="transmembrane region" description="Helical" evidence="1">
    <location>
        <begin position="99"/>
        <end position="118"/>
    </location>
</feature>
<evidence type="ECO:0008006" key="4">
    <source>
        <dbReference type="Google" id="ProtNLM"/>
    </source>
</evidence>